<feature type="compositionally biased region" description="Low complexity" evidence="1">
    <location>
        <begin position="59"/>
        <end position="73"/>
    </location>
</feature>
<feature type="compositionally biased region" description="Low complexity" evidence="1">
    <location>
        <begin position="37"/>
        <end position="51"/>
    </location>
</feature>
<protein>
    <submittedName>
        <fullName evidence="2">M23 family peptidase</fullName>
    </submittedName>
</protein>
<dbReference type="Proteomes" id="UP000266484">
    <property type="component" value="Unassembled WGS sequence"/>
</dbReference>
<feature type="region of interest" description="Disordered" evidence="1">
    <location>
        <begin position="1"/>
        <end position="124"/>
    </location>
</feature>
<organism evidence="2 3">
    <name type="scientific">Clavibacter lycopersici</name>
    <dbReference type="NCBI Taxonomy" id="2301718"/>
    <lineage>
        <taxon>Bacteria</taxon>
        <taxon>Bacillati</taxon>
        <taxon>Actinomycetota</taxon>
        <taxon>Actinomycetes</taxon>
        <taxon>Micrococcales</taxon>
        <taxon>Microbacteriaceae</taxon>
        <taxon>Clavibacter</taxon>
    </lineage>
</organism>
<evidence type="ECO:0000256" key="1">
    <source>
        <dbReference type="SAM" id="MobiDB-lite"/>
    </source>
</evidence>
<feature type="compositionally biased region" description="Basic and acidic residues" evidence="1">
    <location>
        <begin position="14"/>
        <end position="26"/>
    </location>
</feature>
<evidence type="ECO:0000313" key="3">
    <source>
        <dbReference type="Proteomes" id="UP000266484"/>
    </source>
</evidence>
<dbReference type="AlphaFoldDB" id="A0A399SM84"/>
<feature type="compositionally biased region" description="Basic and acidic residues" evidence="1">
    <location>
        <begin position="113"/>
        <end position="124"/>
    </location>
</feature>
<dbReference type="EMBL" id="QWGT01000388">
    <property type="protein sequence ID" value="RIJ45116.1"/>
    <property type="molecule type" value="Genomic_DNA"/>
</dbReference>
<reference evidence="2 3" key="1">
    <citation type="submission" date="2018-08" db="EMBL/GenBank/DDBJ databases">
        <title>Genome Sequence of Clavibacter michiganensis Subspecies type strains, and the Atypical Peach-Colored Strains Isolated from Tomato.</title>
        <authorList>
            <person name="Osdaghi E."/>
            <person name="Portier P."/>
            <person name="Briand M."/>
            <person name="Jacques M.-A."/>
        </authorList>
    </citation>
    <scope>NUCLEOTIDE SEQUENCE [LARGE SCALE GENOMIC DNA]</scope>
    <source>
        <strain evidence="2 3">CFBP 8615</strain>
    </source>
</reference>
<sequence>MLTPDETAGTVYPTRRERREAERRAAEAASSGSAPRVEAQPAPEQADAADAPVEHPAAEPELLAATEPSAPAPRVLHVAVEAPAAPTTHLPAEAEQSAAESVPLATRARRRSRNSDRSRGRERP</sequence>
<evidence type="ECO:0000313" key="2">
    <source>
        <dbReference type="EMBL" id="RIJ45116.1"/>
    </source>
</evidence>
<comment type="caution">
    <text evidence="2">The sequence shown here is derived from an EMBL/GenBank/DDBJ whole genome shotgun (WGS) entry which is preliminary data.</text>
</comment>
<gene>
    <name evidence="2" type="ORF">DZG00_15375</name>
</gene>
<proteinExistence type="predicted"/>
<keyword evidence="3" id="KW-1185">Reference proteome</keyword>
<name>A0A399SM84_9MICO</name>
<accession>A0A399SM84</accession>
<feature type="non-terminal residue" evidence="2">
    <location>
        <position position="124"/>
    </location>
</feature>